<evidence type="ECO:0000313" key="1">
    <source>
        <dbReference type="EMBL" id="MBC3443875.1"/>
    </source>
</evidence>
<dbReference type="AlphaFoldDB" id="A0A923JXY6"/>
<organism evidence="1">
    <name type="scientific">Pseudomonas urmiensis</name>
    <dbReference type="NCBI Taxonomy" id="2745493"/>
    <lineage>
        <taxon>Bacteria</taxon>
        <taxon>Pseudomonadati</taxon>
        <taxon>Pseudomonadota</taxon>
        <taxon>Gammaproteobacteria</taxon>
        <taxon>Pseudomonadales</taxon>
        <taxon>Pseudomonadaceae</taxon>
        <taxon>Pseudomonas</taxon>
    </lineage>
</organism>
<sequence length="132" mass="15371">MSFTSECISFITNNSCTNDDENEVIALLSKALPVSSSAIHWSRILKKEEFGKIQRDKLAIEINKIFTCMKLTPDEKLFIINIDDAFPAFRASLREWLDFIDELDFTNTIFVSENRKTVIHWDFYMELHATNI</sequence>
<protein>
    <submittedName>
        <fullName evidence="1">Uncharacterized protein</fullName>
    </submittedName>
</protein>
<accession>A0A923JXY6</accession>
<evidence type="ECO:0000313" key="2">
    <source>
        <dbReference type="EMBL" id="MBV4539433.1"/>
    </source>
</evidence>
<reference evidence="1" key="1">
    <citation type="journal article" date="2020" name="Microorganisms">
        <title>Reliable Identification of Environmental Pseudomonas Isolates Using the rpoD Gene.</title>
        <authorList>
            <consortium name="The Broad Institute Genome Sequencing Platform"/>
            <person name="Girard L."/>
            <person name="Lood C."/>
            <person name="Rokni-Zadeh H."/>
            <person name="van Noort V."/>
            <person name="Lavigne R."/>
            <person name="De Mot R."/>
        </authorList>
    </citation>
    <scope>NUCLEOTIDE SEQUENCE</scope>
    <source>
        <strain evidence="1">SWRI10</strain>
    </source>
</reference>
<proteinExistence type="predicted"/>
<name>A0A923JXY6_9PSED</name>
<dbReference type="RefSeq" id="WP_186557515.1">
    <property type="nucleotide sequence ID" value="NZ_JABWRE020000003.1"/>
</dbReference>
<dbReference type="EMBL" id="JABWRE020000003">
    <property type="protein sequence ID" value="MBV4539433.1"/>
    <property type="molecule type" value="Genomic_DNA"/>
</dbReference>
<comment type="caution">
    <text evidence="1">The sequence shown here is derived from an EMBL/GenBank/DDBJ whole genome shotgun (WGS) entry which is preliminary data.</text>
</comment>
<reference evidence="1" key="2">
    <citation type="submission" date="2020-07" db="EMBL/GenBank/DDBJ databases">
        <authorList>
            <person name="Lood C."/>
            <person name="Girard L."/>
        </authorList>
    </citation>
    <scope>NUCLEOTIDE SEQUENCE</scope>
    <source>
        <strain evidence="1">SWRI10</strain>
    </source>
</reference>
<gene>
    <name evidence="2" type="ORF">HU737_026070</name>
    <name evidence="1" type="ORF">HU737_24560</name>
</gene>
<dbReference type="Proteomes" id="UP000599879">
    <property type="component" value="Unassembled WGS sequence"/>
</dbReference>
<reference evidence="2" key="3">
    <citation type="submission" date="2021-06" db="EMBL/GenBank/DDBJ databases">
        <title>Updating the genus Pseudomonas: Description of 43 new species and partition of the Pseudomonas putida group.</title>
        <authorList>
            <person name="Girard L."/>
            <person name="Lood C."/>
            <person name="Vandamme P."/>
            <person name="Rokni-Zadeh H."/>
            <person name="Van Noort V."/>
            <person name="Hofte M."/>
            <person name="Lavigne R."/>
            <person name="De Mot R."/>
        </authorList>
    </citation>
    <scope>NUCLEOTIDE SEQUENCE</scope>
    <source>
        <strain evidence="2">SWRI10</strain>
    </source>
</reference>
<dbReference type="EMBL" id="JABWRE010000032">
    <property type="protein sequence ID" value="MBC3443875.1"/>
    <property type="molecule type" value="Genomic_DNA"/>
</dbReference>